<evidence type="ECO:0000313" key="6">
    <source>
        <dbReference type="Proteomes" id="UP000697107"/>
    </source>
</evidence>
<dbReference type="EMBL" id="RCMG01001702">
    <property type="protein sequence ID" value="KAG2821626.1"/>
    <property type="molecule type" value="Genomic_DNA"/>
</dbReference>
<dbReference type="EMBL" id="RCMK01001781">
    <property type="protein sequence ID" value="KAG2888486.1"/>
    <property type="molecule type" value="Genomic_DNA"/>
</dbReference>
<dbReference type="EMBL" id="RCMI01001793">
    <property type="protein sequence ID" value="KAG2881126.1"/>
    <property type="molecule type" value="Genomic_DNA"/>
</dbReference>
<evidence type="ECO:0000313" key="5">
    <source>
        <dbReference type="EMBL" id="KAG3205500.1"/>
    </source>
</evidence>
<dbReference type="EMBL" id="RCMV01001935">
    <property type="protein sequence ID" value="KAG3205500.1"/>
    <property type="molecule type" value="Genomic_DNA"/>
</dbReference>
<evidence type="ECO:0000313" key="2">
    <source>
        <dbReference type="EMBL" id="KAG2881126.1"/>
    </source>
</evidence>
<dbReference type="Proteomes" id="UP000774804">
    <property type="component" value="Unassembled WGS sequence"/>
</dbReference>
<dbReference type="Proteomes" id="UP000760860">
    <property type="component" value="Unassembled WGS sequence"/>
</dbReference>
<organism evidence="4 6">
    <name type="scientific">Phytophthora cactorum</name>
    <dbReference type="NCBI Taxonomy" id="29920"/>
    <lineage>
        <taxon>Eukaryota</taxon>
        <taxon>Sar</taxon>
        <taxon>Stramenopiles</taxon>
        <taxon>Oomycota</taxon>
        <taxon>Peronosporomycetes</taxon>
        <taxon>Peronosporales</taxon>
        <taxon>Peronosporaceae</taxon>
        <taxon>Phytophthora</taxon>
    </lineage>
</organism>
<dbReference type="EMBL" id="RCML01001758">
    <property type="protein sequence ID" value="KAG2960540.1"/>
    <property type="molecule type" value="Genomic_DNA"/>
</dbReference>
<evidence type="ECO:0000313" key="1">
    <source>
        <dbReference type="EMBL" id="KAG2821626.1"/>
    </source>
</evidence>
<gene>
    <name evidence="1" type="ORF">PC113_g22450</name>
    <name evidence="2" type="ORF">PC115_g22313</name>
    <name evidence="3" type="ORF">PC117_g24895</name>
    <name evidence="4" type="ORF">PC118_g22459</name>
    <name evidence="5" type="ORF">PC129_g22077</name>
</gene>
<sequence>MTADVLERTLEVILAKMSPRSTSLVVILLAKKLFLPQPRVQVQLVVLETLPLLHDLIFLVAKVPRLIPAVQVQMKERYQYLILLHLSEELYRRQIFLNVGCRLQGQPVAAHHLFRRKPGSVA</sequence>
<evidence type="ECO:0000313" key="4">
    <source>
        <dbReference type="EMBL" id="KAG2960540.1"/>
    </source>
</evidence>
<accession>A0A8T1EWT2</accession>
<name>A0A8T1EWT2_9STRA</name>
<dbReference type="Proteomes" id="UP000735874">
    <property type="component" value="Unassembled WGS sequence"/>
</dbReference>
<dbReference type="VEuPathDB" id="FungiDB:PC110_g12762"/>
<proteinExistence type="predicted"/>
<dbReference type="Proteomes" id="UP000736787">
    <property type="component" value="Unassembled WGS sequence"/>
</dbReference>
<dbReference type="AlphaFoldDB" id="A0A8T1EWT2"/>
<protein>
    <submittedName>
        <fullName evidence="4">Uncharacterized protein</fullName>
    </submittedName>
</protein>
<evidence type="ECO:0000313" key="3">
    <source>
        <dbReference type="EMBL" id="KAG2888486.1"/>
    </source>
</evidence>
<reference evidence="4" key="1">
    <citation type="submission" date="2018-10" db="EMBL/GenBank/DDBJ databases">
        <title>Effector identification in a new, highly contiguous assembly of the strawberry crown rot pathogen Phytophthora cactorum.</title>
        <authorList>
            <person name="Armitage A.D."/>
            <person name="Nellist C.F."/>
            <person name="Bates H."/>
            <person name="Vickerstaff R.J."/>
            <person name="Harrison R.J."/>
        </authorList>
    </citation>
    <scope>NUCLEOTIDE SEQUENCE</scope>
    <source>
        <strain evidence="1">15-7</strain>
        <strain evidence="2">4032</strain>
        <strain evidence="3">4040</strain>
        <strain evidence="4">P415</strain>
        <strain evidence="5">P421</strain>
    </source>
</reference>
<dbReference type="Proteomes" id="UP000697107">
    <property type="component" value="Unassembled WGS sequence"/>
</dbReference>
<comment type="caution">
    <text evidence="4">The sequence shown here is derived from an EMBL/GenBank/DDBJ whole genome shotgun (WGS) entry which is preliminary data.</text>
</comment>